<reference evidence="1 2" key="1">
    <citation type="journal article" date="2018" name="Sci. Rep.">
        <title>Genomic signatures of local adaptation to the degree of environmental predictability in rotifers.</title>
        <authorList>
            <person name="Franch-Gras L."/>
            <person name="Hahn C."/>
            <person name="Garcia-Roger E.M."/>
            <person name="Carmona M.J."/>
            <person name="Serra M."/>
            <person name="Gomez A."/>
        </authorList>
    </citation>
    <scope>NUCLEOTIDE SEQUENCE [LARGE SCALE GENOMIC DNA]</scope>
    <source>
        <strain evidence="1">HYR1</strain>
    </source>
</reference>
<evidence type="ECO:0000313" key="2">
    <source>
        <dbReference type="Proteomes" id="UP000276133"/>
    </source>
</evidence>
<accession>A0A3M7R0L1</accession>
<dbReference type="EMBL" id="REGN01004529">
    <property type="protein sequence ID" value="RNA17106.1"/>
    <property type="molecule type" value="Genomic_DNA"/>
</dbReference>
<organism evidence="1 2">
    <name type="scientific">Brachionus plicatilis</name>
    <name type="common">Marine rotifer</name>
    <name type="synonym">Brachionus muelleri</name>
    <dbReference type="NCBI Taxonomy" id="10195"/>
    <lineage>
        <taxon>Eukaryota</taxon>
        <taxon>Metazoa</taxon>
        <taxon>Spiralia</taxon>
        <taxon>Gnathifera</taxon>
        <taxon>Rotifera</taxon>
        <taxon>Eurotatoria</taxon>
        <taxon>Monogononta</taxon>
        <taxon>Pseudotrocha</taxon>
        <taxon>Ploima</taxon>
        <taxon>Brachionidae</taxon>
        <taxon>Brachionus</taxon>
    </lineage>
</organism>
<comment type="caution">
    <text evidence="1">The sequence shown here is derived from an EMBL/GenBank/DDBJ whole genome shotgun (WGS) entry which is preliminary data.</text>
</comment>
<gene>
    <name evidence="1" type="ORF">BpHYR1_041797</name>
</gene>
<name>A0A3M7R0L1_BRAPC</name>
<protein>
    <submittedName>
        <fullName evidence="1">Uncharacterized protein</fullName>
    </submittedName>
</protein>
<evidence type="ECO:0000313" key="1">
    <source>
        <dbReference type="EMBL" id="RNA17106.1"/>
    </source>
</evidence>
<dbReference type="Proteomes" id="UP000276133">
    <property type="component" value="Unassembled WGS sequence"/>
</dbReference>
<proteinExistence type="predicted"/>
<sequence>MLIPDDRKLLSFSTFKFEFLSCFAIIKKAHTLEFFGIQFTIRQIEVHDQIHNLDIIKLRIRIRFNY</sequence>
<keyword evidence="2" id="KW-1185">Reference proteome</keyword>
<dbReference type="AlphaFoldDB" id="A0A3M7R0L1"/>